<evidence type="ECO:0000256" key="1">
    <source>
        <dbReference type="ARBA" id="ARBA00004141"/>
    </source>
</evidence>
<comment type="caution">
    <text evidence="8">The sequence shown here is derived from an EMBL/GenBank/DDBJ whole genome shotgun (WGS) entry which is preliminary data.</text>
</comment>
<feature type="transmembrane region" description="Helical" evidence="7">
    <location>
        <begin position="93"/>
        <end position="118"/>
    </location>
</feature>
<organism evidence="8 9">
    <name type="scientific">Emergencia timonensis</name>
    <dbReference type="NCBI Taxonomy" id="1776384"/>
    <lineage>
        <taxon>Bacteria</taxon>
        <taxon>Bacillati</taxon>
        <taxon>Bacillota</taxon>
        <taxon>Clostridia</taxon>
        <taxon>Peptostreptococcales</taxon>
        <taxon>Anaerovoracaceae</taxon>
        <taxon>Emergencia</taxon>
    </lineage>
</organism>
<dbReference type="PROSITE" id="PS00610">
    <property type="entry name" value="NA_NEUROTRAN_SYMP_1"/>
    <property type="match status" value="1"/>
</dbReference>
<dbReference type="InterPro" id="IPR000175">
    <property type="entry name" value="Na/ntran_symport"/>
</dbReference>
<dbReference type="Pfam" id="PF00209">
    <property type="entry name" value="SNF"/>
    <property type="match status" value="2"/>
</dbReference>
<feature type="transmembrane region" description="Helical" evidence="7">
    <location>
        <begin position="310"/>
        <end position="334"/>
    </location>
</feature>
<dbReference type="PANTHER" id="PTHR42948:SF1">
    <property type="entry name" value="TRANSPORTER"/>
    <property type="match status" value="1"/>
</dbReference>
<feature type="transmembrane region" description="Helical" evidence="7">
    <location>
        <begin position="255"/>
        <end position="281"/>
    </location>
</feature>
<keyword evidence="3 6" id="KW-0812">Transmembrane</keyword>
<keyword evidence="5 7" id="KW-0472">Membrane</keyword>
<dbReference type="RefSeq" id="WP_067535568.1">
    <property type="nucleotide sequence ID" value="NZ_AP025567.1"/>
</dbReference>
<evidence type="ECO:0000256" key="6">
    <source>
        <dbReference type="RuleBase" id="RU003732"/>
    </source>
</evidence>
<dbReference type="GeneID" id="83003738"/>
<dbReference type="Proteomes" id="UP000284841">
    <property type="component" value="Unassembled WGS sequence"/>
</dbReference>
<sequence length="436" mass="46666">MSEKKQNEGFSSLFGFLLTVIGFAVGVGSLWRFPYVCGTNGGALFIITYVLVIVLVGIPLLTAEISMGYVSQKTAIGAYQTLKPGSKWYAASYLHIIVALLIFCYTVPIYVWVLAYIWRTAVGFFVGLDADGIAQSFEALSGDPKTMFLFAIINWALIAIIVSGGVQKGVEKVNKFLLPALAVIMVVCIVIGLNVEGSSKGLAYMFKPDLSSFSFDAVTAATGQAFFALGLAMLGSMIFGSYIKDKKANILKQATIVSGSIVAAGLAAGMMIFPMVFAFGLEPGAGTGLTMITLPNVFNYITGGKVIGTLFYVGFYFAALSSAIGLAEAISAVFMDLFHISRKKAVALVMAFSVVIGSCSILIPGFLDVVDGITSNYLLVISGLLIDIFVAWIWGADNFLDAIHIKNKAMRIWLKVSVKYLCPLAIVIILVGNFLQ</sequence>
<dbReference type="PANTHER" id="PTHR42948">
    <property type="entry name" value="TRANSPORTER"/>
    <property type="match status" value="1"/>
</dbReference>
<feature type="transmembrane region" description="Helical" evidence="7">
    <location>
        <begin position="373"/>
        <end position="395"/>
    </location>
</feature>
<dbReference type="PRINTS" id="PR00176">
    <property type="entry name" value="NANEUSMPORT"/>
</dbReference>
<dbReference type="GO" id="GO:0015293">
    <property type="term" value="F:symporter activity"/>
    <property type="evidence" value="ECO:0007669"/>
    <property type="project" value="UniProtKB-KW"/>
</dbReference>
<feature type="transmembrane region" description="Helical" evidence="7">
    <location>
        <begin position="12"/>
        <end position="31"/>
    </location>
</feature>
<name>A0A415DVY0_9FIRM</name>
<dbReference type="EMBL" id="QRMS01000006">
    <property type="protein sequence ID" value="RHJ84647.1"/>
    <property type="molecule type" value="Genomic_DNA"/>
</dbReference>
<dbReference type="InterPro" id="IPR047218">
    <property type="entry name" value="YocR/YhdH-like"/>
</dbReference>
<dbReference type="CDD" id="cd10336">
    <property type="entry name" value="SLC6sbd_Tyt1-Like"/>
    <property type="match status" value="1"/>
</dbReference>
<protein>
    <recommendedName>
        <fullName evidence="6">Transporter</fullName>
    </recommendedName>
</protein>
<evidence type="ECO:0000256" key="5">
    <source>
        <dbReference type="ARBA" id="ARBA00023136"/>
    </source>
</evidence>
<dbReference type="GO" id="GO:0016020">
    <property type="term" value="C:membrane"/>
    <property type="evidence" value="ECO:0007669"/>
    <property type="project" value="UniProtKB-SubCell"/>
</dbReference>
<evidence type="ECO:0000256" key="7">
    <source>
        <dbReference type="SAM" id="Phobius"/>
    </source>
</evidence>
<gene>
    <name evidence="8" type="ORF">DW099_16880</name>
</gene>
<dbReference type="SUPFAM" id="SSF161070">
    <property type="entry name" value="SNF-like"/>
    <property type="match status" value="1"/>
</dbReference>
<keyword evidence="2 6" id="KW-0813">Transport</keyword>
<feature type="transmembrane region" description="Helical" evidence="7">
    <location>
        <begin position="43"/>
        <end position="63"/>
    </location>
</feature>
<feature type="transmembrane region" description="Helical" evidence="7">
    <location>
        <begin position="215"/>
        <end position="243"/>
    </location>
</feature>
<dbReference type="PROSITE" id="PS50267">
    <property type="entry name" value="NA_NEUROTRAN_SYMP_3"/>
    <property type="match status" value="1"/>
</dbReference>
<feature type="transmembrane region" description="Helical" evidence="7">
    <location>
        <begin position="416"/>
        <end position="435"/>
    </location>
</feature>
<feature type="transmembrane region" description="Helical" evidence="7">
    <location>
        <begin position="146"/>
        <end position="164"/>
    </location>
</feature>
<keyword evidence="9" id="KW-1185">Reference proteome</keyword>
<evidence type="ECO:0000313" key="8">
    <source>
        <dbReference type="EMBL" id="RHJ84647.1"/>
    </source>
</evidence>
<comment type="similarity">
    <text evidence="6">Belongs to the sodium:neurotransmitter symporter (SNF) (TC 2.A.22) family.</text>
</comment>
<dbReference type="AlphaFoldDB" id="A0A415DVY0"/>
<dbReference type="OrthoDB" id="9762833at2"/>
<dbReference type="STRING" id="1776384.GCA_900086585_01358"/>
<evidence type="ECO:0000313" key="9">
    <source>
        <dbReference type="Proteomes" id="UP000284841"/>
    </source>
</evidence>
<proteinExistence type="inferred from homology"/>
<evidence type="ECO:0000256" key="4">
    <source>
        <dbReference type="ARBA" id="ARBA00022989"/>
    </source>
</evidence>
<feature type="transmembrane region" description="Helical" evidence="7">
    <location>
        <begin position="176"/>
        <end position="195"/>
    </location>
</feature>
<keyword evidence="4 7" id="KW-1133">Transmembrane helix</keyword>
<evidence type="ECO:0000256" key="3">
    <source>
        <dbReference type="ARBA" id="ARBA00022692"/>
    </source>
</evidence>
<dbReference type="NCBIfam" id="NF037979">
    <property type="entry name" value="Na_transp"/>
    <property type="match status" value="1"/>
</dbReference>
<accession>A0A415DVY0</accession>
<feature type="transmembrane region" description="Helical" evidence="7">
    <location>
        <begin position="346"/>
        <end position="367"/>
    </location>
</feature>
<dbReference type="InterPro" id="IPR037272">
    <property type="entry name" value="SNS_sf"/>
</dbReference>
<evidence type="ECO:0000256" key="2">
    <source>
        <dbReference type="ARBA" id="ARBA00022448"/>
    </source>
</evidence>
<reference evidence="8 9" key="1">
    <citation type="submission" date="2018-08" db="EMBL/GenBank/DDBJ databases">
        <title>A genome reference for cultivated species of the human gut microbiota.</title>
        <authorList>
            <person name="Zou Y."/>
            <person name="Xue W."/>
            <person name="Luo G."/>
        </authorList>
    </citation>
    <scope>NUCLEOTIDE SEQUENCE [LARGE SCALE GENOMIC DNA]</scope>
    <source>
        <strain evidence="8 9">AM07-24</strain>
    </source>
</reference>
<comment type="subcellular location">
    <subcellularLocation>
        <location evidence="1">Membrane</location>
        <topology evidence="1">Multi-pass membrane protein</topology>
    </subcellularLocation>
</comment>
<keyword evidence="6" id="KW-0769">Symport</keyword>